<reference evidence="10 11" key="1">
    <citation type="submission" date="2018-09" db="EMBL/GenBank/DDBJ databases">
        <title>Profundibacter amoris BAR1 gen. nov., sp. nov., a new member of the Roseobacter clade isolated at Lokis Castle Vent Field on the Arctic Mid-Oceanic Ridge.</title>
        <authorList>
            <person name="Le Moine Bauer S."/>
            <person name="Sjoeberg A.G."/>
            <person name="L'Haridon S."/>
            <person name="Stokke R."/>
            <person name="Roalkvam I."/>
            <person name="Steen I.H."/>
            <person name="Dahle H."/>
        </authorList>
    </citation>
    <scope>NUCLEOTIDE SEQUENCE [LARGE SCALE GENOMIC DNA]</scope>
    <source>
        <strain evidence="10 11">BAR1</strain>
    </source>
</reference>
<dbReference type="InterPro" id="IPR052905">
    <property type="entry name" value="LD-transpeptidase_YkuD-like"/>
</dbReference>
<evidence type="ECO:0000313" key="11">
    <source>
        <dbReference type="Proteomes" id="UP000261704"/>
    </source>
</evidence>
<feature type="active site" description="Nucleophile" evidence="7">
    <location>
        <position position="449"/>
    </location>
</feature>
<keyword evidence="4 7" id="KW-0133">Cell shape</keyword>
<dbReference type="Pfam" id="PF20142">
    <property type="entry name" value="Scaffold"/>
    <property type="match status" value="1"/>
</dbReference>
<dbReference type="PANTHER" id="PTHR41533">
    <property type="entry name" value="L,D-TRANSPEPTIDASE HI_1667-RELATED"/>
    <property type="match status" value="1"/>
</dbReference>
<dbReference type="InterPro" id="IPR045380">
    <property type="entry name" value="LD_TPept_scaffold_dom"/>
</dbReference>
<protein>
    <submittedName>
        <fullName evidence="10">Murein L,D-transpeptidase</fullName>
    </submittedName>
</protein>
<dbReference type="Pfam" id="PF03734">
    <property type="entry name" value="YkuD"/>
    <property type="match status" value="1"/>
</dbReference>
<organism evidence="10 11">
    <name type="scientific">Profundibacter amoris</name>
    <dbReference type="NCBI Taxonomy" id="2171755"/>
    <lineage>
        <taxon>Bacteria</taxon>
        <taxon>Pseudomonadati</taxon>
        <taxon>Pseudomonadota</taxon>
        <taxon>Alphaproteobacteria</taxon>
        <taxon>Rhodobacterales</taxon>
        <taxon>Paracoccaceae</taxon>
        <taxon>Profundibacter</taxon>
    </lineage>
</organism>
<dbReference type="PANTHER" id="PTHR41533:SF2">
    <property type="entry name" value="BLR7131 PROTEIN"/>
    <property type="match status" value="1"/>
</dbReference>
<dbReference type="Gene3D" id="1.10.101.10">
    <property type="entry name" value="PGBD-like superfamily/PGBD"/>
    <property type="match status" value="1"/>
</dbReference>
<evidence type="ECO:0000256" key="3">
    <source>
        <dbReference type="ARBA" id="ARBA00022679"/>
    </source>
</evidence>
<evidence type="ECO:0000259" key="9">
    <source>
        <dbReference type="PROSITE" id="PS52029"/>
    </source>
</evidence>
<comment type="pathway">
    <text evidence="1 7">Cell wall biogenesis; peptidoglycan biosynthesis.</text>
</comment>
<dbReference type="PROSITE" id="PS52029">
    <property type="entry name" value="LD_TPASE"/>
    <property type="match status" value="1"/>
</dbReference>
<accession>A0A347UGR2</accession>
<proteinExistence type="inferred from homology"/>
<evidence type="ECO:0000256" key="4">
    <source>
        <dbReference type="ARBA" id="ARBA00022960"/>
    </source>
</evidence>
<dbReference type="Pfam" id="PF01471">
    <property type="entry name" value="PG_binding_1"/>
    <property type="match status" value="1"/>
</dbReference>
<dbReference type="UniPathway" id="UPA00219"/>
<sequence length="538" mass="60546">MYSALFQMRFGYRFVAVLAVVLSLVLSGGSANAQVTAYKQAVATAAANDAALAEFYKSRNYKSIWTGRAGKDGQRRKAFLAALAKAGDHGLPVKRYDVEGLRARLKAAKTGRDRGRMEVEMSRLFLQYAEDMRSGVVNPRQIDSGMVRKVLHYDRLQTLQAFAKSSPAGFLKKLPPKTPEYLRLMKEKRKLEKLLGRGGYGPKVAAASLKPGATGASVVALRNRLVAMGYLKRSSTQTYDAKMQKAIQLFQRDHGLPTNGVAGKATMAEINKPAEYRLRSIIVAMERERWFNQPRGKRHILVNLTDFTAKIIDNNKVTFVTRSVVGKNEGDRRTPEFSDVMEFMIINPTWNVPRSIAIKEYLPLLKRNPNAVGHLKLVDARGRTVNRGAVDFSQYNERTFPFNLKQPPSRGNALGLVKFMFPNKYNIYLHDTPSKNLFNRNVRAFSHGCIRLQQPFDFAYALLAKQMSNPQEYFQTILKTGRETKVDLKTPVPVHLIYRTAITKPKGGMEYRRDVYGRDAKIFNALSKAGVVLRAVRG</sequence>
<dbReference type="Gene3D" id="2.40.440.10">
    <property type="entry name" value="L,D-transpeptidase catalytic domain-like"/>
    <property type="match status" value="1"/>
</dbReference>
<dbReference type="InterPro" id="IPR005490">
    <property type="entry name" value="LD_TPept_cat_dom"/>
</dbReference>
<feature type="signal peptide" evidence="8">
    <location>
        <begin position="1"/>
        <end position="33"/>
    </location>
</feature>
<feature type="domain" description="L,D-TPase catalytic" evidence="9">
    <location>
        <begin position="298"/>
        <end position="474"/>
    </location>
</feature>
<evidence type="ECO:0000256" key="2">
    <source>
        <dbReference type="ARBA" id="ARBA00005992"/>
    </source>
</evidence>
<dbReference type="GO" id="GO:0016740">
    <property type="term" value="F:transferase activity"/>
    <property type="evidence" value="ECO:0007669"/>
    <property type="project" value="UniProtKB-KW"/>
</dbReference>
<dbReference type="AlphaFoldDB" id="A0A347UGR2"/>
<dbReference type="OrthoDB" id="9778545at2"/>
<dbReference type="Proteomes" id="UP000261704">
    <property type="component" value="Chromosome"/>
</dbReference>
<evidence type="ECO:0000256" key="8">
    <source>
        <dbReference type="SAM" id="SignalP"/>
    </source>
</evidence>
<dbReference type="InterPro" id="IPR038063">
    <property type="entry name" value="Transpep_catalytic_dom"/>
</dbReference>
<dbReference type="CDD" id="cd16913">
    <property type="entry name" value="YkuD_like"/>
    <property type="match status" value="1"/>
</dbReference>
<dbReference type="InterPro" id="IPR002477">
    <property type="entry name" value="Peptidoglycan-bd-like"/>
</dbReference>
<dbReference type="GO" id="GO:0008360">
    <property type="term" value="P:regulation of cell shape"/>
    <property type="evidence" value="ECO:0007669"/>
    <property type="project" value="UniProtKB-UniRule"/>
</dbReference>
<dbReference type="SUPFAM" id="SSF47090">
    <property type="entry name" value="PGBD-like"/>
    <property type="match status" value="1"/>
</dbReference>
<dbReference type="SUPFAM" id="SSF141523">
    <property type="entry name" value="L,D-transpeptidase catalytic domain-like"/>
    <property type="match status" value="1"/>
</dbReference>
<comment type="similarity">
    <text evidence="2">Belongs to the YkuD family.</text>
</comment>
<evidence type="ECO:0000256" key="1">
    <source>
        <dbReference type="ARBA" id="ARBA00004752"/>
    </source>
</evidence>
<dbReference type="GO" id="GO:0071555">
    <property type="term" value="P:cell wall organization"/>
    <property type="evidence" value="ECO:0007669"/>
    <property type="project" value="UniProtKB-UniRule"/>
</dbReference>
<dbReference type="InterPro" id="IPR036366">
    <property type="entry name" value="PGBDSf"/>
</dbReference>
<keyword evidence="11" id="KW-1185">Reference proteome</keyword>
<dbReference type="GO" id="GO:0004180">
    <property type="term" value="F:carboxypeptidase activity"/>
    <property type="evidence" value="ECO:0007669"/>
    <property type="project" value="UniProtKB-ARBA"/>
</dbReference>
<name>A0A347UGR2_9RHOB</name>
<dbReference type="GO" id="GO:0009252">
    <property type="term" value="P:peptidoglycan biosynthetic process"/>
    <property type="evidence" value="ECO:0007669"/>
    <property type="project" value="UniProtKB-UniPathway"/>
</dbReference>
<dbReference type="EMBL" id="CP032125">
    <property type="protein sequence ID" value="AXX98040.1"/>
    <property type="molecule type" value="Genomic_DNA"/>
</dbReference>
<keyword evidence="5 7" id="KW-0573">Peptidoglycan synthesis</keyword>
<evidence type="ECO:0000256" key="6">
    <source>
        <dbReference type="ARBA" id="ARBA00023316"/>
    </source>
</evidence>
<evidence type="ECO:0000256" key="7">
    <source>
        <dbReference type="PROSITE-ProRule" id="PRU01373"/>
    </source>
</evidence>
<dbReference type="KEGG" id="pamo:BAR1_08915"/>
<evidence type="ECO:0000256" key="5">
    <source>
        <dbReference type="ARBA" id="ARBA00022984"/>
    </source>
</evidence>
<evidence type="ECO:0000313" key="10">
    <source>
        <dbReference type="EMBL" id="AXX98040.1"/>
    </source>
</evidence>
<keyword evidence="8" id="KW-0732">Signal</keyword>
<keyword evidence="6 7" id="KW-0961">Cell wall biogenesis/degradation</keyword>
<dbReference type="RefSeq" id="WP_118942696.1">
    <property type="nucleotide sequence ID" value="NZ_CP032125.1"/>
</dbReference>
<feature type="chain" id="PRO_5016882149" evidence="8">
    <location>
        <begin position="34"/>
        <end position="538"/>
    </location>
</feature>
<dbReference type="InterPro" id="IPR036365">
    <property type="entry name" value="PGBD-like_sf"/>
</dbReference>
<gene>
    <name evidence="10" type="ORF">BAR1_08915</name>
</gene>
<feature type="active site" description="Proton donor/acceptor" evidence="7">
    <location>
        <position position="430"/>
    </location>
</feature>
<keyword evidence="3" id="KW-0808">Transferase</keyword>